<dbReference type="InterPro" id="IPR014964">
    <property type="entry name" value="DUF1830"/>
</dbReference>
<gene>
    <name evidence="2" type="ORF">ACE1CC_19490</name>
</gene>
<evidence type="ECO:0000256" key="1">
    <source>
        <dbReference type="SAM" id="MobiDB-lite"/>
    </source>
</evidence>
<feature type="compositionally biased region" description="Acidic residues" evidence="1">
    <location>
        <begin position="87"/>
        <end position="99"/>
    </location>
</feature>
<keyword evidence="3" id="KW-1185">Reference proteome</keyword>
<dbReference type="EMBL" id="JBHFNQ010000146">
    <property type="protein sequence ID" value="MFB2879042.1"/>
    <property type="molecule type" value="Genomic_DNA"/>
</dbReference>
<dbReference type="Proteomes" id="UP001576774">
    <property type="component" value="Unassembled WGS sequence"/>
</dbReference>
<reference evidence="2 3" key="1">
    <citation type="submission" date="2024-09" db="EMBL/GenBank/DDBJ databases">
        <title>Floridaenema gen nov. (Aerosakkonemataceae, Aerosakkonematales ord. nov., Cyanobacteria) from benthic tropical and subtropical fresh waters, with the description of four new species.</title>
        <authorList>
            <person name="Moretto J.A."/>
            <person name="Berthold D.E."/>
            <person name="Lefler F.W."/>
            <person name="Huang I.-S."/>
            <person name="Laughinghouse H. IV."/>
        </authorList>
    </citation>
    <scope>NUCLEOTIDE SEQUENCE [LARGE SCALE GENOMIC DNA]</scope>
    <source>
        <strain evidence="2 3">BLCC-F46</strain>
    </source>
</reference>
<feature type="region of interest" description="Disordered" evidence="1">
    <location>
        <begin position="87"/>
        <end position="115"/>
    </location>
</feature>
<comment type="caution">
    <text evidence="2">The sequence shown here is derived from an EMBL/GenBank/DDBJ whole genome shotgun (WGS) entry which is preliminary data.</text>
</comment>
<dbReference type="Pfam" id="PF08865">
    <property type="entry name" value="DUF1830"/>
    <property type="match status" value="1"/>
</dbReference>
<evidence type="ECO:0000313" key="2">
    <source>
        <dbReference type="EMBL" id="MFB2879042.1"/>
    </source>
</evidence>
<protein>
    <submittedName>
        <fullName evidence="2">DUF1830 domain-containing protein</fullName>
    </submittedName>
</protein>
<evidence type="ECO:0000313" key="3">
    <source>
        <dbReference type="Proteomes" id="UP001576774"/>
    </source>
</evidence>
<accession>A0ABV4X9H1</accession>
<dbReference type="RefSeq" id="WP_413272093.1">
    <property type="nucleotide sequence ID" value="NZ_JBHFNQ010000146.1"/>
</dbReference>
<organism evidence="2 3">
    <name type="scientific">Floridaenema aerugineum BLCC-F46</name>
    <dbReference type="NCBI Taxonomy" id="3153654"/>
    <lineage>
        <taxon>Bacteria</taxon>
        <taxon>Bacillati</taxon>
        <taxon>Cyanobacteriota</taxon>
        <taxon>Cyanophyceae</taxon>
        <taxon>Oscillatoriophycideae</taxon>
        <taxon>Aerosakkonematales</taxon>
        <taxon>Aerosakkonemataceae</taxon>
        <taxon>Floridanema</taxon>
        <taxon>Floridanema aerugineum</taxon>
    </lineage>
</organism>
<sequence>MAQILDPLPSNYKNGIVCCYVNATSKIQVVRISNIPNWHFERVVFPGQRLVFESMPQGLLEVHTGMMASAILSDKIPCITLRIDMELNESEGEDPEMGEDATTQSSEKELVKLQR</sequence>
<proteinExistence type="predicted"/>
<feature type="compositionally biased region" description="Basic and acidic residues" evidence="1">
    <location>
        <begin position="106"/>
        <end position="115"/>
    </location>
</feature>
<name>A0ABV4X9H1_9CYAN</name>